<dbReference type="InterPro" id="IPR000100">
    <property type="entry name" value="RNase_P"/>
</dbReference>
<dbReference type="PANTHER" id="PTHR33992:SF1">
    <property type="entry name" value="RIBONUCLEASE P PROTEIN COMPONENT"/>
    <property type="match status" value="1"/>
</dbReference>
<dbReference type="InterPro" id="IPR020539">
    <property type="entry name" value="RNase_P_CS"/>
</dbReference>
<dbReference type="InterPro" id="IPR020568">
    <property type="entry name" value="Ribosomal_Su5_D2-typ_SF"/>
</dbReference>
<keyword evidence="5" id="KW-0378">Hydrolase</keyword>
<name>A0A3A1Y7P9_9GAMM</name>
<evidence type="ECO:0000256" key="7">
    <source>
        <dbReference type="NCBIfam" id="TIGR00188"/>
    </source>
</evidence>
<evidence type="ECO:0000256" key="2">
    <source>
        <dbReference type="ARBA" id="ARBA00022694"/>
    </source>
</evidence>
<sequence length="103" mass="12300">MSKKNCFRYASKNFSILGVENNLEESRLGMIIAKKNIKLAHDRNRVRRIVREYFRLNQHKYLPVDILFFARSHITSIDNAQLFAELDKSFKTLHDFITKRKNK</sequence>
<dbReference type="SUPFAM" id="SSF54211">
    <property type="entry name" value="Ribosomal protein S5 domain 2-like"/>
    <property type="match status" value="1"/>
</dbReference>
<dbReference type="GO" id="GO:0042781">
    <property type="term" value="F:3'-tRNA processing endoribonuclease activity"/>
    <property type="evidence" value="ECO:0007669"/>
    <property type="project" value="TreeGrafter"/>
</dbReference>
<dbReference type="PANTHER" id="PTHR33992">
    <property type="entry name" value="RIBONUCLEASE P PROTEIN COMPONENT"/>
    <property type="match status" value="1"/>
</dbReference>
<dbReference type="Proteomes" id="UP000265964">
    <property type="component" value="Unassembled WGS sequence"/>
</dbReference>
<dbReference type="EC" id="3.1.26.5" evidence="7"/>
<proteinExistence type="predicted"/>
<organism evidence="8 9">
    <name type="scientific">Psittacicella gerlachiana</name>
    <dbReference type="NCBI Taxonomy" id="2028574"/>
    <lineage>
        <taxon>Bacteria</taxon>
        <taxon>Pseudomonadati</taxon>
        <taxon>Pseudomonadota</taxon>
        <taxon>Gammaproteobacteria</taxon>
        <taxon>Pasteurellales</taxon>
        <taxon>Psittacicellaceae</taxon>
        <taxon>Psittacicella</taxon>
    </lineage>
</organism>
<protein>
    <recommendedName>
        <fullName evidence="7">Ribonuclease P protein component</fullName>
        <ecNumber evidence="7">3.1.26.5</ecNumber>
    </recommendedName>
</protein>
<keyword evidence="2" id="KW-0819">tRNA processing</keyword>
<dbReference type="AlphaFoldDB" id="A0A3A1Y7P9"/>
<evidence type="ECO:0000256" key="3">
    <source>
        <dbReference type="ARBA" id="ARBA00022722"/>
    </source>
</evidence>
<keyword evidence="9" id="KW-1185">Reference proteome</keyword>
<evidence type="ECO:0000256" key="6">
    <source>
        <dbReference type="ARBA" id="ARBA00022884"/>
    </source>
</evidence>
<comment type="function">
    <text evidence="1">RNaseP catalyzes the removal of the 5'-leader sequence from pre-tRNA to produce the mature 5'-terminus. It can also cleave other RNA substrates such as 4.5S RNA. The protein component plays an auxiliary but essential role in vivo by binding to the 5'-leader sequence and broadening the substrate specificity of the ribozyme.</text>
</comment>
<keyword evidence="4" id="KW-0255">Endonuclease</keyword>
<evidence type="ECO:0000256" key="1">
    <source>
        <dbReference type="ARBA" id="ARBA00002663"/>
    </source>
</evidence>
<dbReference type="GO" id="GO:0000049">
    <property type="term" value="F:tRNA binding"/>
    <property type="evidence" value="ECO:0007669"/>
    <property type="project" value="InterPro"/>
</dbReference>
<accession>A0A3A1Y7P9</accession>
<comment type="caution">
    <text evidence="8">The sequence shown here is derived from an EMBL/GenBank/DDBJ whole genome shotgun (WGS) entry which is preliminary data.</text>
</comment>
<dbReference type="EMBL" id="NRJF01000192">
    <property type="protein sequence ID" value="RIY33551.1"/>
    <property type="molecule type" value="Genomic_DNA"/>
</dbReference>
<reference evidence="8 9" key="1">
    <citation type="submission" date="2017-08" db="EMBL/GenBank/DDBJ databases">
        <title>Reclassification of Bisgaard taxon 37 and 44.</title>
        <authorList>
            <person name="Christensen H."/>
        </authorList>
    </citation>
    <scope>NUCLEOTIDE SEQUENCE [LARGE SCALE GENOMIC DNA]</scope>
    <source>
        <strain evidence="8 9">EEAB3T1</strain>
    </source>
</reference>
<dbReference type="NCBIfam" id="TIGR00188">
    <property type="entry name" value="rnpA"/>
    <property type="match status" value="1"/>
</dbReference>
<keyword evidence="6" id="KW-0694">RNA-binding</keyword>
<evidence type="ECO:0000256" key="4">
    <source>
        <dbReference type="ARBA" id="ARBA00022759"/>
    </source>
</evidence>
<dbReference type="Gene3D" id="3.30.230.10">
    <property type="match status" value="1"/>
</dbReference>
<dbReference type="GO" id="GO:0030677">
    <property type="term" value="C:ribonuclease P complex"/>
    <property type="evidence" value="ECO:0007669"/>
    <property type="project" value="TreeGrafter"/>
</dbReference>
<evidence type="ECO:0000313" key="9">
    <source>
        <dbReference type="Proteomes" id="UP000265964"/>
    </source>
</evidence>
<keyword evidence="3" id="KW-0540">Nuclease</keyword>
<evidence type="ECO:0000313" key="8">
    <source>
        <dbReference type="EMBL" id="RIY33551.1"/>
    </source>
</evidence>
<dbReference type="Pfam" id="PF00825">
    <property type="entry name" value="Ribonuclease_P"/>
    <property type="match status" value="1"/>
</dbReference>
<dbReference type="GO" id="GO:0004526">
    <property type="term" value="F:ribonuclease P activity"/>
    <property type="evidence" value="ECO:0007669"/>
    <property type="project" value="UniProtKB-UniRule"/>
</dbReference>
<dbReference type="PROSITE" id="PS00648">
    <property type="entry name" value="RIBONUCLEASE_P"/>
    <property type="match status" value="1"/>
</dbReference>
<gene>
    <name evidence="8" type="primary">rnpA</name>
    <name evidence="8" type="ORF">CKF59_06315</name>
</gene>
<dbReference type="OrthoDB" id="9796422at2"/>
<dbReference type="InterPro" id="IPR014721">
    <property type="entry name" value="Ribsml_uS5_D2-typ_fold_subgr"/>
</dbReference>
<evidence type="ECO:0000256" key="5">
    <source>
        <dbReference type="ARBA" id="ARBA00022801"/>
    </source>
</evidence>